<name>A0A4S2MBI8_OPIFE</name>
<dbReference type="Gene3D" id="1.10.418.10">
    <property type="entry name" value="Calponin-like domain"/>
    <property type="match status" value="2"/>
</dbReference>
<feature type="domain" description="Calponin-homology (CH)" evidence="5">
    <location>
        <begin position="20"/>
        <end position="155"/>
    </location>
</feature>
<feature type="compositionally biased region" description="Low complexity" evidence="4">
    <location>
        <begin position="2703"/>
        <end position="2714"/>
    </location>
</feature>
<dbReference type="Gene3D" id="1.20.58.60">
    <property type="match status" value="8"/>
</dbReference>
<dbReference type="CDD" id="cd00176">
    <property type="entry name" value="SPEC"/>
    <property type="match status" value="3"/>
</dbReference>
<dbReference type="InterPro" id="IPR036872">
    <property type="entry name" value="CH_dom_sf"/>
</dbReference>
<feature type="coiled-coil region" evidence="3">
    <location>
        <begin position="1711"/>
        <end position="1775"/>
    </location>
</feature>
<proteinExistence type="predicted"/>
<dbReference type="OrthoDB" id="10017054at2759"/>
<dbReference type="PROSITE" id="PS00020">
    <property type="entry name" value="ACTININ_2"/>
    <property type="match status" value="1"/>
</dbReference>
<evidence type="ECO:0000256" key="2">
    <source>
        <dbReference type="ARBA" id="ARBA00023203"/>
    </source>
</evidence>
<dbReference type="InterPro" id="IPR002017">
    <property type="entry name" value="Spectrin_repeat"/>
</dbReference>
<dbReference type="GO" id="GO:0003779">
    <property type="term" value="F:actin binding"/>
    <property type="evidence" value="ECO:0007669"/>
    <property type="project" value="UniProtKB-KW"/>
</dbReference>
<feature type="compositionally biased region" description="Polar residues" evidence="4">
    <location>
        <begin position="1039"/>
        <end position="1055"/>
    </location>
</feature>
<feature type="compositionally biased region" description="Polar residues" evidence="4">
    <location>
        <begin position="1022"/>
        <end position="1031"/>
    </location>
</feature>
<dbReference type="SMART" id="SM00033">
    <property type="entry name" value="CH"/>
    <property type="match status" value="2"/>
</dbReference>
<dbReference type="STRING" id="147828.A0A4S2MBI8"/>
<feature type="domain" description="Calponin-homology (CH)" evidence="5">
    <location>
        <begin position="171"/>
        <end position="279"/>
    </location>
</feature>
<dbReference type="InterPro" id="IPR001715">
    <property type="entry name" value="CH_dom"/>
</dbReference>
<evidence type="ECO:0000256" key="4">
    <source>
        <dbReference type="SAM" id="MobiDB-lite"/>
    </source>
</evidence>
<dbReference type="InterPro" id="IPR001589">
    <property type="entry name" value="Actinin_actin-bd_CS"/>
</dbReference>
<dbReference type="Pfam" id="PF00307">
    <property type="entry name" value="CH"/>
    <property type="match status" value="2"/>
</dbReference>
<dbReference type="Proteomes" id="UP000308267">
    <property type="component" value="Unassembled WGS sequence"/>
</dbReference>
<feature type="coiled-coil region" evidence="3">
    <location>
        <begin position="1560"/>
        <end position="1587"/>
    </location>
</feature>
<protein>
    <recommendedName>
        <fullName evidence="5">Calponin-homology (CH) domain-containing protein</fullName>
    </recommendedName>
</protein>
<dbReference type="PROSITE" id="PS50021">
    <property type="entry name" value="CH"/>
    <property type="match status" value="2"/>
</dbReference>
<organism evidence="6 7">
    <name type="scientific">Opisthorchis felineus</name>
    <dbReference type="NCBI Taxonomy" id="147828"/>
    <lineage>
        <taxon>Eukaryota</taxon>
        <taxon>Metazoa</taxon>
        <taxon>Spiralia</taxon>
        <taxon>Lophotrochozoa</taxon>
        <taxon>Platyhelminthes</taxon>
        <taxon>Trematoda</taxon>
        <taxon>Digenea</taxon>
        <taxon>Opisthorchiida</taxon>
        <taxon>Opisthorchiata</taxon>
        <taxon>Opisthorchiidae</taxon>
        <taxon>Opisthorchis</taxon>
    </lineage>
</organism>
<feature type="compositionally biased region" description="Basic and acidic residues" evidence="4">
    <location>
        <begin position="2749"/>
        <end position="2758"/>
    </location>
</feature>
<comment type="caution">
    <text evidence="6">The sequence shown here is derived from an EMBL/GenBank/DDBJ whole genome shotgun (WGS) entry which is preliminary data.</text>
</comment>
<dbReference type="SUPFAM" id="SSF47576">
    <property type="entry name" value="Calponin-homology domain, CH-domain"/>
    <property type="match status" value="1"/>
</dbReference>
<dbReference type="InterPro" id="IPR018159">
    <property type="entry name" value="Spectrin/alpha-actinin"/>
</dbReference>
<dbReference type="Pfam" id="PF00435">
    <property type="entry name" value="Spectrin"/>
    <property type="match status" value="3"/>
</dbReference>
<dbReference type="SMART" id="SM00150">
    <property type="entry name" value="SPEC"/>
    <property type="match status" value="7"/>
</dbReference>
<keyword evidence="3" id="KW-0175">Coiled coil</keyword>
<dbReference type="PANTHER" id="PTHR11915">
    <property type="entry name" value="SPECTRIN/FILAMIN RELATED CYTOSKELETAL PROTEIN"/>
    <property type="match status" value="1"/>
</dbReference>
<feature type="region of interest" description="Disordered" evidence="4">
    <location>
        <begin position="1022"/>
        <end position="1068"/>
    </location>
</feature>
<feature type="compositionally biased region" description="Polar residues" evidence="4">
    <location>
        <begin position="2731"/>
        <end position="2748"/>
    </location>
</feature>
<dbReference type="EMBL" id="SJOL01002315">
    <property type="protein sequence ID" value="TGZ73933.1"/>
    <property type="molecule type" value="Genomic_DNA"/>
</dbReference>
<evidence type="ECO:0000259" key="5">
    <source>
        <dbReference type="PROSITE" id="PS50021"/>
    </source>
</evidence>
<feature type="coiled-coil region" evidence="3">
    <location>
        <begin position="2224"/>
        <end position="2275"/>
    </location>
</feature>
<evidence type="ECO:0000313" key="7">
    <source>
        <dbReference type="Proteomes" id="UP000308267"/>
    </source>
</evidence>
<keyword evidence="7" id="KW-1185">Reference proteome</keyword>
<sequence>MVSSLYEASRIRRLAHEREYMQKVLFTKWINAQLGVSSALDSMDSCSPIMDIQRAHPNHMARLWGLQEFLCVRELFTDLRDGRVLIRLLEQLSGQYLSKPNTGQMRIHQLENVNKALRFLYSQGAHLENLGAQDIVDGNPNLTLGLIWTIILHFQVQPVVVQESDETGEARHAKDALLLWCQLKTAAYPEVDIVDFTSSWRDGLAFCALLHRHHPEMIDFNQMLTLDKEPEKRLEIVFNQADDYLGIPKLIEPSDFAGGWWADERCTLTVVVTWYKWLNDSQSAWRSANRLNHVLNQCVCSDRMISRYLVRAHRWLRWARSATNRLDGIRKMVGNNETTDVYGMAGVELSVRVELQKMTDWRQGEKVDKIEERGQIEFLLHKIQVGQLAAAQIIFHPPVGYQLSDIEVGSNELSTSEHNCHLVIINQLLRQACLYHLRQRFDRKVEIFLSWLDENQHLISMAEQTDLVHFRTDAKPIDCFLQSTFADFVQADSEPHRFPVQSFQITTVCRKHAAWIIDMDVYADIHIQKLKLMVKELEFGWHSNENQERRLRWENLVERWSSLRGRTKCRADALNCMEKWYQLLVEFQEMLKQVCFRVKKINQYDAEQGTKVEVALENCEQDLLCFLKWGNSAHALVQLTEAEDFKMIGSPIMEELRDSVKRVVIWTEGMHCCLTSSVSRLRQWNAKRLQALQIKEDIETYLYWIKDREYRCQLPSFEDIDHTNFNDIVLCAQHLRSQQRILENELILRYAAKSDGAHSGANQIIRNGIEGLHAVSCSSSPSLTDLSVCSIQSTEIILDQLRQQEQKAVASGEPLSMESLIKKYERQVDALKNSFGLGSDTTMDPSFEGNMIDKQSVESEPGCVFHFHLANAAQLLGELYWNLAVVSERAIELWAKAKVYHEQLDLLEQLCEQNAAIDDMGRCLDQTYQNLDLNLVCIHFDRMAKGLDREITSDSTEVLDQQTTRISLDHEITFNSQMRKIDHAIEKFMEVPNLVKSIREKLLQYLPSRPTVSEMDIEMDNLTRTRSGSRTSVEESLRDISSISEVASEPRSPNDNDSDLGGGEEYAKNSGDLIEHLGEAPGSPKEKVTKIVEDVVEKTDPVPEITVVDEEHVSTEHTRKENITNVVLDAKEQEDQLNSISCSVTTITEEQTDLGDFEREEVCPRPVPSPSDIDLKLVLHPSLQSVSNALLTYVDVMQSKAQRYLECCMVEKERFSLKRDALLLREKTAKLGDWTDTMYDNLSSLLPELTPRAHGKLPFPTRQTEEDSEDIFVVEEDRTLVAKIYRFSLLLREIQASTHVLSEITESDKRIYQAMLDMKENNGYEELANFIATTMGGIVLSEEEVPADFDLESERVIESESLSNVEEKSTDREIIHYEITEDIHKRWNKLQRLKESRQTRFDIAKAINAFYRKIQQLNYQIAGKYTVLLSTDELGTDLNSLIQLQRKLFAWEEDMEHLGRGVEDLRNQVDDLQSKLRNEAPGRRDLRLISSEWLAAEEVERVFMDFEANWSELQTALNERQEKLLISAELQHFLQGLDDYQLWLRRMLHEVASSEQAQSVSEANAQLREHGELKAELEEKREEFAKLIQYGRCITSGETDKHYVELDQRLDRLESTWMEVVQMWLHRQKMLEDDVLIQKLFSEMRQLETIFGTQSNRMVDRELLQHSQKEELCRILTEQINIVEKLKACEDKVEDVYRSGTKLVFKRVGPMEKIQNKIINLKSKYEALCREADLQQRSTEGMLLVQDAMQQLESVEEWLEEKRDAIEEMDREHIQSRQIGPETKDAHRARVGKKYLQLRLLESELSERTADIEQTLQSALNTSLEHPDLADQLRRKQNELSTEWDHLQEEMRRSLTQMIQMHRAIIFQDGCVQLQSWLDKSDALLDAEEQRNKTTQVPAIRSKMIVEPNGDESLDGFGDWPALVNDQPACESLAEVNAQFYVTSAQLEQAFAKQQLLDELLEHFEILKDTVNLDSAKASVSAIPEMVDVLRNRYWKINRKLRAKHAQLSAQKFYHQLLRDLEIEKIWAQEKTILAESQEVGRSLLAVNQLIRRHRLLIKEVTSRSERITLLLEDAEFLVTQCLENVGTQDNVHEKSESCIGTSATAYLVDNNGVRFRLPTKVLTNLAKESQALKKALANLDEMLIKRSALLEMGYQCFHQLSDFVELRDWLQETENMVLLQSRASRDTETAKVELKKHENIELRVNDLLARSVRDFNIQTAKLISQTKDEIHALTNQLASLKAESSPSVKSQRVETEARQRKRQIRARIKHLSKRSEALHAIQSTVDRQYAGLRDVCVEKRQRLEEILALNALYDEVADLEAWLNQKVSTAAASVTGRDLPECLTLLANFVKFTNDVLGESLKNMTTEHFGIDLICFPQLQLAVAPLWDKPGTVTSIARVDRVVRMCHRLIQMRHSDAPLIAFWQDRLTETLWDLNELTVTRLQQLVAAAQRFAYLVRCSETDKRVSEKEHQLPESMGRELETLCQQLSRHAAFEQDMQILQIEVDWVKQTADRLLPLYAGKWTGRLTNPRDKLSIRFEELKCRTRVRRRRLEESITFHKWLSGVTALLRWIDKCEKQLNEMVNVTREQTTLLFSTNQQMAIESVKIQIQFTLQCRDEIDARKEKLEACLESGQALYNTFYLVIEQAREVVKPMMDVDSATPKPVGETYVTEFGDKTLGTIREEDSLELQHTKSLSAENQNAGPSLGTDTLTTTDPDDLSASDETHRKPSGTVQDESSVHSARSTVEPKTSDDDLGEIKFEPKRMQTWIQTRKSQCEEAEQIKPVQDICDRIQSSMQELATSWYNVRKRWFEVSEFLHLQLSAVLFMREAHAADHWLELHERDVWLTDLGDSIKSTLMLIRRHDALEHNLALQTDRFERLKQLTQLELVRLYGHPLEKEGVRSGATPVGHARMEATDQWKVTEELYFRELWQRYQLADPKQKESDGAGSSGSDSEIMTDKTNTVLNRRGEQISMGKWSVWKTHN</sequence>
<reference evidence="6 7" key="1">
    <citation type="journal article" date="2019" name="BMC Genomics">
        <title>New insights from Opisthorchis felineus genome: update on genomics of the epidemiologically important liver flukes.</title>
        <authorList>
            <person name="Ershov N.I."/>
            <person name="Mordvinov V.A."/>
            <person name="Prokhortchouk E.B."/>
            <person name="Pakharukova M.Y."/>
            <person name="Gunbin K.V."/>
            <person name="Ustyantsev K."/>
            <person name="Genaev M.A."/>
            <person name="Blinov A.G."/>
            <person name="Mazur A."/>
            <person name="Boulygina E."/>
            <person name="Tsygankova S."/>
            <person name="Khrameeva E."/>
            <person name="Chekanov N."/>
            <person name="Fan G."/>
            <person name="Xiao A."/>
            <person name="Zhang H."/>
            <person name="Xu X."/>
            <person name="Yang H."/>
            <person name="Solovyev V."/>
            <person name="Lee S.M."/>
            <person name="Liu X."/>
            <person name="Afonnikov D.A."/>
            <person name="Skryabin K.G."/>
        </authorList>
    </citation>
    <scope>NUCLEOTIDE SEQUENCE [LARGE SCALE GENOMIC DNA]</scope>
    <source>
        <strain evidence="6">AK-0245</strain>
        <tissue evidence="6">Whole organism</tissue>
    </source>
</reference>
<evidence type="ECO:0000313" key="6">
    <source>
        <dbReference type="EMBL" id="TGZ73933.1"/>
    </source>
</evidence>
<dbReference type="FunFam" id="1.10.418.10:FF:000089">
    <property type="entry name" value="Spectrin beta chain"/>
    <property type="match status" value="1"/>
</dbReference>
<evidence type="ECO:0000256" key="3">
    <source>
        <dbReference type="SAM" id="Coils"/>
    </source>
</evidence>
<dbReference type="SUPFAM" id="SSF46966">
    <property type="entry name" value="Spectrin repeat"/>
    <property type="match status" value="9"/>
</dbReference>
<gene>
    <name evidence="6" type="ORF">CRM22_001229</name>
</gene>
<keyword evidence="2" id="KW-0009">Actin-binding</keyword>
<feature type="region of interest" description="Disordered" evidence="4">
    <location>
        <begin position="2694"/>
        <end position="2758"/>
    </location>
</feature>
<accession>A0A4S2MBI8</accession>
<keyword evidence="1" id="KW-0677">Repeat</keyword>
<evidence type="ECO:0000256" key="1">
    <source>
        <dbReference type="ARBA" id="ARBA00022737"/>
    </source>
</evidence>
<feature type="region of interest" description="Disordered" evidence="4">
    <location>
        <begin position="2938"/>
        <end position="2969"/>
    </location>
</feature>